<reference evidence="1" key="1">
    <citation type="submission" date="2022-07" db="EMBL/GenBank/DDBJ databases">
        <title>Phylogenomic reconstructions and comparative analyses of Kickxellomycotina fungi.</title>
        <authorList>
            <person name="Reynolds N.K."/>
            <person name="Stajich J.E."/>
            <person name="Barry K."/>
            <person name="Grigoriev I.V."/>
            <person name="Crous P."/>
            <person name="Smith M.E."/>
        </authorList>
    </citation>
    <scope>NUCLEOTIDE SEQUENCE</scope>
    <source>
        <strain evidence="1">NRRL 5244</strain>
    </source>
</reference>
<gene>
    <name evidence="1" type="ORF">FBU59_000557</name>
</gene>
<comment type="caution">
    <text evidence="1">The sequence shown here is derived from an EMBL/GenBank/DDBJ whole genome shotgun (WGS) entry which is preliminary data.</text>
</comment>
<organism evidence="1 2">
    <name type="scientific">Linderina macrospora</name>
    <dbReference type="NCBI Taxonomy" id="4868"/>
    <lineage>
        <taxon>Eukaryota</taxon>
        <taxon>Fungi</taxon>
        <taxon>Fungi incertae sedis</taxon>
        <taxon>Zoopagomycota</taxon>
        <taxon>Kickxellomycotina</taxon>
        <taxon>Kickxellomycetes</taxon>
        <taxon>Kickxellales</taxon>
        <taxon>Kickxellaceae</taxon>
        <taxon>Linderina</taxon>
    </lineage>
</organism>
<dbReference type="Proteomes" id="UP001150603">
    <property type="component" value="Unassembled WGS sequence"/>
</dbReference>
<protein>
    <submittedName>
        <fullName evidence="1">Uncharacterized protein</fullName>
    </submittedName>
</protein>
<proteinExistence type="predicted"/>
<dbReference type="EMBL" id="JANBPW010000145">
    <property type="protein sequence ID" value="KAJ1950703.1"/>
    <property type="molecule type" value="Genomic_DNA"/>
</dbReference>
<accession>A0ACC1JGP7</accession>
<evidence type="ECO:0000313" key="1">
    <source>
        <dbReference type="EMBL" id="KAJ1950703.1"/>
    </source>
</evidence>
<evidence type="ECO:0000313" key="2">
    <source>
        <dbReference type="Proteomes" id="UP001150603"/>
    </source>
</evidence>
<sequence length="158" mass="17785">MNFSIGNVSTDSFLVLFKTSSTDPKATWKHLAPGQTIDYTVDPLLRHGYIVVASTRGWFAAAARGDSVYTIEEDKEIHCRHFVENGYFPMFIADFVANQNIYALKEMKVGLADIHNQIDLLNGKAPKVALDQTVPRLLRQPPHSMVSLTRRLSTLQCY</sequence>
<name>A0ACC1JGP7_9FUNG</name>
<keyword evidence="2" id="KW-1185">Reference proteome</keyword>